<comment type="similarity">
    <text evidence="1 2">Belongs to the phD/YefM antitoxin family.</text>
</comment>
<dbReference type="Pfam" id="PF02604">
    <property type="entry name" value="PhdYeFM_antitox"/>
    <property type="match status" value="1"/>
</dbReference>
<dbReference type="SUPFAM" id="SSF143120">
    <property type="entry name" value="YefM-like"/>
    <property type="match status" value="1"/>
</dbReference>
<protein>
    <recommendedName>
        <fullName evidence="2">Antitoxin</fullName>
    </recommendedName>
</protein>
<proteinExistence type="inferred from homology"/>
<name>A0A6G9Y903_9NOCA</name>
<keyword evidence="4" id="KW-1185">Reference proteome</keyword>
<dbReference type="Proteomes" id="UP000503540">
    <property type="component" value="Chromosome"/>
</dbReference>
<comment type="function">
    <text evidence="2">Antitoxin component of a type II toxin-antitoxin (TA) system.</text>
</comment>
<dbReference type="InterPro" id="IPR036165">
    <property type="entry name" value="YefM-like_sf"/>
</dbReference>
<evidence type="ECO:0000313" key="3">
    <source>
        <dbReference type="EMBL" id="QIS09536.1"/>
    </source>
</evidence>
<evidence type="ECO:0000256" key="1">
    <source>
        <dbReference type="ARBA" id="ARBA00009981"/>
    </source>
</evidence>
<dbReference type="AlphaFoldDB" id="A0A6G9Y903"/>
<evidence type="ECO:0000256" key="2">
    <source>
        <dbReference type="RuleBase" id="RU362080"/>
    </source>
</evidence>
<dbReference type="InterPro" id="IPR006442">
    <property type="entry name" value="Antitoxin_Phd/YefM"/>
</dbReference>
<dbReference type="Gene3D" id="3.40.1620.10">
    <property type="entry name" value="YefM-like domain"/>
    <property type="match status" value="1"/>
</dbReference>
<dbReference type="EMBL" id="CP046172">
    <property type="protein sequence ID" value="QIS09536.1"/>
    <property type="molecule type" value="Genomic_DNA"/>
</dbReference>
<sequence length="131" mass="13986">MVAVRAVCANANGQWRNADLDHGCVLPSVYTHRCTLAGMEDQLSVREARAQLPAIINAAVQDGHVTVITRAGAPVGAFIPMYMLAKLEEWEDEQLASMADEALAEGGEPERITLGQMMDEILEAGGHQGAA</sequence>
<dbReference type="NCBIfam" id="TIGR01552">
    <property type="entry name" value="phd_fam"/>
    <property type="match status" value="1"/>
</dbReference>
<organism evidence="3 4">
    <name type="scientific">Nocardia arthritidis</name>
    <dbReference type="NCBI Taxonomy" id="228602"/>
    <lineage>
        <taxon>Bacteria</taxon>
        <taxon>Bacillati</taxon>
        <taxon>Actinomycetota</taxon>
        <taxon>Actinomycetes</taxon>
        <taxon>Mycobacteriales</taxon>
        <taxon>Nocardiaceae</taxon>
        <taxon>Nocardia</taxon>
    </lineage>
</organism>
<reference evidence="3 4" key="1">
    <citation type="journal article" date="2019" name="ACS Chem. Biol.">
        <title>Identification and Mobilization of a Cryptic Antibiotic Biosynthesis Gene Locus from a Human-Pathogenic Nocardia Isolate.</title>
        <authorList>
            <person name="Herisse M."/>
            <person name="Ishida K."/>
            <person name="Porter J.L."/>
            <person name="Howden B."/>
            <person name="Hertweck C."/>
            <person name="Stinear T.P."/>
            <person name="Pidot S.J."/>
        </authorList>
    </citation>
    <scope>NUCLEOTIDE SEQUENCE [LARGE SCALE GENOMIC DNA]</scope>
    <source>
        <strain evidence="3 4">AUSMDU00012717</strain>
    </source>
</reference>
<evidence type="ECO:0000313" key="4">
    <source>
        <dbReference type="Proteomes" id="UP000503540"/>
    </source>
</evidence>
<dbReference type="KEGG" id="nah:F5544_08170"/>
<accession>A0A6G9Y903</accession>
<gene>
    <name evidence="3" type="ORF">F5544_08170</name>
</gene>